<protein>
    <submittedName>
        <fullName evidence="3">Uncharacterized protein</fullName>
    </submittedName>
</protein>
<evidence type="ECO:0000259" key="2">
    <source>
        <dbReference type="Pfam" id="PF25213"/>
    </source>
</evidence>
<dbReference type="PATRIC" id="fig|1114856.3.peg.2375"/>
<keyword evidence="4" id="KW-1185">Reference proteome</keyword>
<dbReference type="OrthoDB" id="330490at2157"/>
<feature type="domain" description="HVO-A0261-like N-terminal" evidence="2">
    <location>
        <begin position="7"/>
        <end position="85"/>
    </location>
</feature>
<dbReference type="Proteomes" id="UP000011599">
    <property type="component" value="Unassembled WGS sequence"/>
</dbReference>
<evidence type="ECO:0000313" key="4">
    <source>
        <dbReference type="Proteomes" id="UP000011599"/>
    </source>
</evidence>
<dbReference type="Pfam" id="PF08350">
    <property type="entry name" value="FilR1_middle"/>
    <property type="match status" value="1"/>
</dbReference>
<comment type="caution">
    <text evidence="3">The sequence shown here is derived from an EMBL/GenBank/DDBJ whole genome shotgun (WGS) entry which is preliminary data.</text>
</comment>
<sequence length="261" mass="28924">MANEDSAELRSTLHKRHNVLAALATEPRTKPDLVDAIAPSRSTIDRAISALKDAGCIERRDSTYYLTQLGRVSLAEHNRHTKTIDGIARASDVLDSVSTDVHIDPVFFSGVSVQIADPHAPESALKDSIEALKATDRLVGLVPVILSVYIEALTDLVREHDVKAELLLHENAFDSLLESYQDRFGNIDTTAHVDFYVTDQDLPYALWITEHDERSRVDITAHENGGVRGVLMNDSPTALQWARNEFAEYLETADPVTVDLI</sequence>
<feature type="domain" description="Methanogenesis regulatory protein FilR1 middle" evidence="1">
    <location>
        <begin position="121"/>
        <end position="251"/>
    </location>
</feature>
<reference evidence="3 4" key="1">
    <citation type="journal article" date="2014" name="PLoS Genet.">
        <title>Phylogenetically driven sequencing of extremely halophilic archaea reveals strategies for static and dynamic osmo-response.</title>
        <authorList>
            <person name="Becker E.A."/>
            <person name="Seitzer P.M."/>
            <person name="Tritt A."/>
            <person name="Larsen D."/>
            <person name="Krusor M."/>
            <person name="Yao A.I."/>
            <person name="Wu D."/>
            <person name="Madern D."/>
            <person name="Eisen J.A."/>
            <person name="Darling A.E."/>
            <person name="Facciotti M.T."/>
        </authorList>
    </citation>
    <scope>NUCLEOTIDE SEQUENCE [LARGE SCALE GENOMIC DNA]</scope>
    <source>
        <strain evidence="3 4">GA33</strain>
    </source>
</reference>
<dbReference type="AlphaFoldDB" id="L9VW10"/>
<dbReference type="RefSeq" id="WP_006090110.1">
    <property type="nucleotide sequence ID" value="NZ_AOHW01000032.1"/>
</dbReference>
<evidence type="ECO:0000313" key="3">
    <source>
        <dbReference type="EMBL" id="ELY40453.1"/>
    </source>
</evidence>
<dbReference type="eggNOG" id="arCOG02809">
    <property type="taxonomic scope" value="Archaea"/>
</dbReference>
<proteinExistence type="predicted"/>
<gene>
    <name evidence="3" type="ORF">C496_11408</name>
</gene>
<dbReference type="Pfam" id="PF25213">
    <property type="entry name" value="HVO_A0261_N"/>
    <property type="match status" value="1"/>
</dbReference>
<evidence type="ECO:0000259" key="1">
    <source>
        <dbReference type="Pfam" id="PF08350"/>
    </source>
</evidence>
<dbReference type="EMBL" id="AOHW01000032">
    <property type="protein sequence ID" value="ELY40453.1"/>
    <property type="molecule type" value="Genomic_DNA"/>
</dbReference>
<dbReference type="InterPro" id="IPR036390">
    <property type="entry name" value="WH_DNA-bd_sf"/>
</dbReference>
<organism evidence="3 4">
    <name type="scientific">Natronorubrum tibetense GA33</name>
    <dbReference type="NCBI Taxonomy" id="1114856"/>
    <lineage>
        <taxon>Archaea</taxon>
        <taxon>Methanobacteriati</taxon>
        <taxon>Methanobacteriota</taxon>
        <taxon>Stenosarchaea group</taxon>
        <taxon>Halobacteria</taxon>
        <taxon>Halobacteriales</taxon>
        <taxon>Natrialbaceae</taxon>
        <taxon>Natronorubrum</taxon>
    </lineage>
</organism>
<dbReference type="Gene3D" id="1.10.10.10">
    <property type="entry name" value="Winged helix-like DNA-binding domain superfamily/Winged helix DNA-binding domain"/>
    <property type="match status" value="1"/>
</dbReference>
<dbReference type="InterPro" id="IPR013561">
    <property type="entry name" value="FilR1_middle_dom"/>
</dbReference>
<name>L9VW10_9EURY</name>
<dbReference type="InterPro" id="IPR036388">
    <property type="entry name" value="WH-like_DNA-bd_sf"/>
</dbReference>
<dbReference type="SUPFAM" id="SSF46785">
    <property type="entry name" value="Winged helix' DNA-binding domain"/>
    <property type="match status" value="1"/>
</dbReference>
<dbReference type="InterPro" id="IPR057527">
    <property type="entry name" value="HVO_A0261-like_N"/>
</dbReference>
<accession>L9VW10</accession>